<dbReference type="EMBL" id="BLLF01000830">
    <property type="protein sequence ID" value="GFH15292.1"/>
    <property type="molecule type" value="Genomic_DNA"/>
</dbReference>
<evidence type="ECO:0000313" key="1">
    <source>
        <dbReference type="EMBL" id="GFH15292.1"/>
    </source>
</evidence>
<organism evidence="1 2">
    <name type="scientific">Haematococcus lacustris</name>
    <name type="common">Green alga</name>
    <name type="synonym">Haematococcus pluvialis</name>
    <dbReference type="NCBI Taxonomy" id="44745"/>
    <lineage>
        <taxon>Eukaryota</taxon>
        <taxon>Viridiplantae</taxon>
        <taxon>Chlorophyta</taxon>
        <taxon>core chlorophytes</taxon>
        <taxon>Chlorophyceae</taxon>
        <taxon>CS clade</taxon>
        <taxon>Chlamydomonadales</taxon>
        <taxon>Haematococcaceae</taxon>
        <taxon>Haematococcus</taxon>
    </lineage>
</organism>
<gene>
    <name evidence="1" type="ORF">HaLaN_11493</name>
</gene>
<reference evidence="1 2" key="1">
    <citation type="submission" date="2020-02" db="EMBL/GenBank/DDBJ databases">
        <title>Draft genome sequence of Haematococcus lacustris strain NIES-144.</title>
        <authorList>
            <person name="Morimoto D."/>
            <person name="Nakagawa S."/>
            <person name="Yoshida T."/>
            <person name="Sawayama S."/>
        </authorList>
    </citation>
    <scope>NUCLEOTIDE SEQUENCE [LARGE SCALE GENOMIC DNA]</scope>
    <source>
        <strain evidence="1 2">NIES-144</strain>
    </source>
</reference>
<evidence type="ECO:0000313" key="2">
    <source>
        <dbReference type="Proteomes" id="UP000485058"/>
    </source>
</evidence>
<keyword evidence="2" id="KW-1185">Reference proteome</keyword>
<name>A0A699ZI12_HAELA</name>
<comment type="caution">
    <text evidence="1">The sequence shown here is derived from an EMBL/GenBank/DDBJ whole genome shotgun (WGS) entry which is preliminary data.</text>
</comment>
<accession>A0A699ZI12</accession>
<dbReference type="Proteomes" id="UP000485058">
    <property type="component" value="Unassembled WGS sequence"/>
</dbReference>
<sequence>MGPSVRFSYAADLPYLLPCCQQSSANPNCRGPVGLIPAWAVPGTQVVGQQISTNVTQCTIMSCYTNPVCARAWQAAHVAFYPVIDTSTARSLGLSDCLSWATTCLWINQAKTLSQACQQWYGNVFKSSGNLHIKNIRGQDEKCARNGLRFNVRPLLTSTPHRTSRTSSATHCEMPARLLAVFRFEWSGRPVNRQFSRTKTPNPFGVQPRP</sequence>
<protein>
    <submittedName>
        <fullName evidence="1">Uncharacterized protein</fullName>
    </submittedName>
</protein>
<proteinExistence type="predicted"/>
<dbReference type="AlphaFoldDB" id="A0A699ZI12"/>